<organism evidence="1 2">
    <name type="scientific">Coemansia aciculifera</name>
    <dbReference type="NCBI Taxonomy" id="417176"/>
    <lineage>
        <taxon>Eukaryota</taxon>
        <taxon>Fungi</taxon>
        <taxon>Fungi incertae sedis</taxon>
        <taxon>Zoopagomycota</taxon>
        <taxon>Kickxellomycotina</taxon>
        <taxon>Kickxellomycetes</taxon>
        <taxon>Kickxellales</taxon>
        <taxon>Kickxellaceae</taxon>
        <taxon>Coemansia</taxon>
    </lineage>
</organism>
<dbReference type="Proteomes" id="UP001139981">
    <property type="component" value="Unassembled WGS sequence"/>
</dbReference>
<proteinExistence type="predicted"/>
<sequence length="686" mass="72602">MSEIVVHLRALRADCAKGLAWCSALVWGEKTFLLTDDIDDLLWLVDALVTNGQYRQAEEWLSNPLYTSKCLATPTGRYLASVVAMRLGRAEDALDILNIDLAQTIGSLGTRRDGTMLARSSTAHTPTAARAAGVAYTPTLGAQRSLLDEIPIVAKDSRQGKSSRDEEWVSGEPVATSDGVRPLNPRAWMLYMQGAAVVQLSNIGGSEATPSIKSLRLRYSETGLAPMRGGGGLAATMALGGMGVLVASIWIEALRADARCWEAWTGIREHGLLTCDEELQLINSLDWTTCCGGLQSIGRFFKDYCLATQTSFSLSDATVEATDRLLSAYPRLTGDPALRAIQAARLLSLGRARACLEYTVCALEYRRIPDPSTTAIHITALTVLYAKDALFRIAHELAEEFGISSIKRAEVDPADTSSLMRSGAIAGTGLSYGTPLTTPRVSSIGAAVAGTGRVRAGARGLLVPETPTRVGANSVFAGGSAAASVMRRPTAASGSFAMIARFVAQSASAAATAAWRGLWGLPTWTHPGPPVLATYPCALGPAQASAVNAEAAVSTLGTFTTTNAQSVGSPTQYEFIGASLAWYAIGCYYLVAAAQQALPDISQHEWALSGVFYRSGLAGPTAGHQAQADRGANSISAARHNHSLTPDTEHALAEARRWLAKTTLASPRSVVAWVAFAHTFIVAGEW</sequence>
<accession>A0ACC1M6D6</accession>
<protein>
    <submittedName>
        <fullName evidence="1">Anaphase-promoting complex subunit Cut9</fullName>
    </submittedName>
</protein>
<gene>
    <name evidence="1" type="primary">cut9</name>
    <name evidence="1" type="ORF">IWW38_002096</name>
</gene>
<feature type="non-terminal residue" evidence="1">
    <location>
        <position position="686"/>
    </location>
</feature>
<evidence type="ECO:0000313" key="1">
    <source>
        <dbReference type="EMBL" id="KAJ2896179.1"/>
    </source>
</evidence>
<reference evidence="1" key="1">
    <citation type="submission" date="2022-07" db="EMBL/GenBank/DDBJ databases">
        <title>Phylogenomic reconstructions and comparative analyses of Kickxellomycotina fungi.</title>
        <authorList>
            <person name="Reynolds N.K."/>
            <person name="Stajich J.E."/>
            <person name="Barry K."/>
            <person name="Grigoriev I.V."/>
            <person name="Crous P."/>
            <person name="Smith M.E."/>
        </authorList>
    </citation>
    <scope>NUCLEOTIDE SEQUENCE</scope>
    <source>
        <strain evidence="1">CBS 190363</strain>
    </source>
</reference>
<dbReference type="EMBL" id="JANBVB010000220">
    <property type="protein sequence ID" value="KAJ2896179.1"/>
    <property type="molecule type" value="Genomic_DNA"/>
</dbReference>
<name>A0ACC1M6D6_9FUNG</name>
<evidence type="ECO:0000313" key="2">
    <source>
        <dbReference type="Proteomes" id="UP001139981"/>
    </source>
</evidence>
<comment type="caution">
    <text evidence="1">The sequence shown here is derived from an EMBL/GenBank/DDBJ whole genome shotgun (WGS) entry which is preliminary data.</text>
</comment>
<keyword evidence="2" id="KW-1185">Reference proteome</keyword>